<dbReference type="RefSeq" id="WP_003954046.1">
    <property type="nucleotide sequence ID" value="NZ_CM000913.1"/>
</dbReference>
<dbReference type="Proteomes" id="UP000002357">
    <property type="component" value="Chromosome"/>
</dbReference>
<keyword evidence="2" id="KW-1185">Reference proteome</keyword>
<organism evidence="1 2">
    <name type="scientific">Streptomyces clavuligerus</name>
    <dbReference type="NCBI Taxonomy" id="1901"/>
    <lineage>
        <taxon>Bacteria</taxon>
        <taxon>Bacillati</taxon>
        <taxon>Actinomycetota</taxon>
        <taxon>Actinomycetes</taxon>
        <taxon>Kitasatosporales</taxon>
        <taxon>Streptomycetaceae</taxon>
        <taxon>Streptomyces</taxon>
    </lineage>
</organism>
<dbReference type="OrthoDB" id="9793039at2"/>
<evidence type="ECO:0000313" key="2">
    <source>
        <dbReference type="Proteomes" id="UP000002357"/>
    </source>
</evidence>
<dbReference type="GeneID" id="93731745"/>
<dbReference type="KEGG" id="sclf:BB341_20020"/>
<dbReference type="PANTHER" id="PTHR33993:SF10">
    <property type="entry name" value="CONSERVED PROTEIN"/>
    <property type="match status" value="1"/>
</dbReference>
<dbReference type="CDD" id="cd07247">
    <property type="entry name" value="SgaA_N_like"/>
    <property type="match status" value="2"/>
</dbReference>
<gene>
    <name evidence="1" type="ORF">SCLAV_1649</name>
</gene>
<dbReference type="Gene3D" id="3.10.180.10">
    <property type="entry name" value="2,3-Dihydroxybiphenyl 1,2-Dioxygenase, domain 1"/>
    <property type="match status" value="2"/>
</dbReference>
<dbReference type="InterPro" id="IPR037523">
    <property type="entry name" value="VOC_core"/>
</dbReference>
<dbReference type="eggNOG" id="COG3324">
    <property type="taxonomic scope" value="Bacteria"/>
</dbReference>
<accession>B5GQJ3</accession>
<dbReference type="InterPro" id="IPR004360">
    <property type="entry name" value="Glyas_Fos-R_dOase_dom"/>
</dbReference>
<reference evidence="1 2" key="1">
    <citation type="journal article" date="2010" name="Genome Biol. Evol.">
        <title>The sequence of a 1.8-mb bacterial linear plasmid reveals a rich evolutionary reservoir of secondary metabolic pathways.</title>
        <authorList>
            <person name="Medema M.H."/>
            <person name="Trefzer A."/>
            <person name="Kovalchuk A."/>
            <person name="van den Berg M."/>
            <person name="Mueller U."/>
            <person name="Heijne W."/>
            <person name="Wu L."/>
            <person name="Alam M.T."/>
            <person name="Ronning C.M."/>
            <person name="Nierman W.C."/>
            <person name="Bovenberg R.A.L."/>
            <person name="Breitling R."/>
            <person name="Takano E."/>
        </authorList>
    </citation>
    <scope>NUCLEOTIDE SEQUENCE [LARGE SCALE GENOMIC DNA]</scope>
    <source>
        <strain evidence="2">ATCC 27064 / DSM 738 / JCM 4710 / NBRC 13307 / NCIMB 12785 / NRRL 3585 / VKM Ac-602</strain>
    </source>
</reference>
<dbReference type="PANTHER" id="PTHR33993">
    <property type="entry name" value="GLYOXALASE-RELATED"/>
    <property type="match status" value="1"/>
</dbReference>
<dbReference type="Pfam" id="PF00903">
    <property type="entry name" value="Glyoxalase"/>
    <property type="match status" value="1"/>
</dbReference>
<dbReference type="InterPro" id="IPR029068">
    <property type="entry name" value="Glyas_Bleomycin-R_OHBP_Dase"/>
</dbReference>
<sequence length="263" mass="28417">MGIRAEGTPCWADAMFADLEAAKSFYGELLGWSFGESAAEYGGYTQARVGDLAVAALSPKPPGMEDAPTAWNLYFATPDAQATAAKVREHGGTLVKEPMQVGSFGTMLIAVDPSGVPFSAWQANEHHGFGLVGEPGSFGWAEVCTREARKADAFFPLVFPFEVQKMESDEVDFHIWKVDGQPVAGRLKMSEHFPAEVHPFINVYFCVTGMDDTVATAVRLGGKLLYGPMPSPFGRFAPLMDPQGAMFTVIDTADTEGRMPSFD</sequence>
<protein>
    <submittedName>
        <fullName evidence="1">Putative hydroxylase</fullName>
    </submittedName>
</protein>
<dbReference type="STRING" id="1901.BB341_20020"/>
<name>B5GQJ3_STRCL</name>
<proteinExistence type="predicted"/>
<dbReference type="AlphaFoldDB" id="B5GQJ3"/>
<dbReference type="EMBL" id="CM000913">
    <property type="protein sequence ID" value="EFG06724.1"/>
    <property type="molecule type" value="Genomic_DNA"/>
</dbReference>
<evidence type="ECO:0000313" key="1">
    <source>
        <dbReference type="EMBL" id="EFG06724.1"/>
    </source>
</evidence>
<dbReference type="SUPFAM" id="SSF54593">
    <property type="entry name" value="Glyoxalase/Bleomycin resistance protein/Dihydroxybiphenyl dioxygenase"/>
    <property type="match status" value="2"/>
</dbReference>
<dbReference type="PROSITE" id="PS51819">
    <property type="entry name" value="VOC"/>
    <property type="match status" value="1"/>
</dbReference>
<dbReference type="InterPro" id="IPR052164">
    <property type="entry name" value="Anthracycline_SecMetBiosynth"/>
</dbReference>